<dbReference type="InterPro" id="IPR012674">
    <property type="entry name" value="Calycin"/>
</dbReference>
<dbReference type="GO" id="GO:0030682">
    <property type="term" value="P:symbiont-mediated perturbation of host defenses"/>
    <property type="evidence" value="ECO:0007669"/>
    <property type="project" value="InterPro"/>
</dbReference>
<proteinExistence type="predicted"/>
<dbReference type="AlphaFoldDB" id="A0A224YEI6"/>
<dbReference type="InterPro" id="IPR002970">
    <property type="entry name" value="Tick_his-bd"/>
</dbReference>
<name>A0A224YEI6_9ACAR</name>
<organism evidence="2">
    <name type="scientific">Rhipicephalus zambeziensis</name>
    <dbReference type="NCBI Taxonomy" id="60191"/>
    <lineage>
        <taxon>Eukaryota</taxon>
        <taxon>Metazoa</taxon>
        <taxon>Ecdysozoa</taxon>
        <taxon>Arthropoda</taxon>
        <taxon>Chelicerata</taxon>
        <taxon>Arachnida</taxon>
        <taxon>Acari</taxon>
        <taxon>Parasitiformes</taxon>
        <taxon>Ixodida</taxon>
        <taxon>Ixodoidea</taxon>
        <taxon>Ixodidae</taxon>
        <taxon>Rhipicephalinae</taxon>
        <taxon>Rhipicephalus</taxon>
        <taxon>Rhipicephalus</taxon>
    </lineage>
</organism>
<reference evidence="2" key="1">
    <citation type="journal article" date="2017" name="Parasit. Vectors">
        <title>Sialotranscriptomics of Rhipicephalus zambeziensis reveals intricate expression profiles of secretory proteins and suggests tight temporal transcriptional regulation during blood-feeding.</title>
        <authorList>
            <person name="de Castro M.H."/>
            <person name="de Klerk D."/>
            <person name="Pienaar R."/>
            <person name="Rees D.J.G."/>
            <person name="Mans B.J."/>
        </authorList>
    </citation>
    <scope>NUCLEOTIDE SEQUENCE</scope>
    <source>
        <tissue evidence="2">Salivary glands</tissue>
    </source>
</reference>
<feature type="chain" id="PRO_5013030777" evidence="1">
    <location>
        <begin position="18"/>
        <end position="225"/>
    </location>
</feature>
<dbReference type="Gene3D" id="2.40.128.20">
    <property type="match status" value="1"/>
</dbReference>
<protein>
    <submittedName>
        <fullName evidence="2">Lipocalin</fullName>
    </submittedName>
</protein>
<sequence length="225" mass="25557">MATVTALIFSILAVAEASLELHELALNPRLSPYQDPSKFIRNSANVYLLRASAPKNTSRDRTQTFCVRSRYWSNTTEEVERSVDVYNRTDHSIYNSMNISLTVRNAFNTTLLHVHPNDERFSVKNGKTANASDAFDHEFIVLFSDANCLILTEALLIENAIRRSLRCFMWLQKHRITKPPKCCQFVFEILCAYQVDVVEFFDKSCLNATAPSPSSGERATTSTVY</sequence>
<dbReference type="Pfam" id="PF02098">
    <property type="entry name" value="His_binding"/>
    <property type="match status" value="1"/>
</dbReference>
<evidence type="ECO:0000256" key="1">
    <source>
        <dbReference type="SAM" id="SignalP"/>
    </source>
</evidence>
<dbReference type="EMBL" id="GFPF01004239">
    <property type="protein sequence ID" value="MAA15385.1"/>
    <property type="molecule type" value="Transcribed_RNA"/>
</dbReference>
<evidence type="ECO:0000313" key="2">
    <source>
        <dbReference type="EMBL" id="MAA15385.1"/>
    </source>
</evidence>
<feature type="signal peptide" evidence="1">
    <location>
        <begin position="1"/>
        <end position="17"/>
    </location>
</feature>
<dbReference type="GO" id="GO:0043176">
    <property type="term" value="F:amine binding"/>
    <property type="evidence" value="ECO:0007669"/>
    <property type="project" value="InterPro"/>
</dbReference>
<dbReference type="SUPFAM" id="SSF50814">
    <property type="entry name" value="Lipocalins"/>
    <property type="match status" value="1"/>
</dbReference>
<keyword evidence="1" id="KW-0732">Signal</keyword>
<accession>A0A224YEI6</accession>